<dbReference type="EMBL" id="CP006272">
    <property type="protein sequence ID" value="AGZ38744.1"/>
    <property type="molecule type" value="Genomic_DNA"/>
</dbReference>
<accession>U5VPL6</accession>
<evidence type="ECO:0000256" key="3">
    <source>
        <dbReference type="SAM" id="SignalP"/>
    </source>
</evidence>
<feature type="signal peptide" evidence="3">
    <location>
        <begin position="1"/>
        <end position="31"/>
    </location>
</feature>
<organism evidence="5 6">
    <name type="scientific">Actinoplanes friuliensis DSM 7358</name>
    <dbReference type="NCBI Taxonomy" id="1246995"/>
    <lineage>
        <taxon>Bacteria</taxon>
        <taxon>Bacillati</taxon>
        <taxon>Actinomycetota</taxon>
        <taxon>Actinomycetes</taxon>
        <taxon>Micromonosporales</taxon>
        <taxon>Micromonosporaceae</taxon>
        <taxon>Actinoplanes</taxon>
    </lineage>
</organism>
<dbReference type="Proteomes" id="UP000017746">
    <property type="component" value="Chromosome"/>
</dbReference>
<dbReference type="Gene3D" id="6.10.250.3150">
    <property type="match status" value="1"/>
</dbReference>
<reference evidence="5 6" key="1">
    <citation type="journal article" date="2014" name="J. Biotechnol.">
        <title>Complete genome sequence of the actinobacterium Actinoplanes friuliensis HAG 010964, producer of the lipopeptide antibiotic friulimycin.</title>
        <authorList>
            <person name="Ruckert C."/>
            <person name="Szczepanowski R."/>
            <person name="Albersmeier A."/>
            <person name="Goesmann A."/>
            <person name="Fischer N."/>
            <person name="Steinkamper A."/>
            <person name="Puhler A."/>
            <person name="Biener R."/>
            <person name="Schwartz D."/>
            <person name="Kalinowski J."/>
        </authorList>
    </citation>
    <scope>NUCLEOTIDE SEQUENCE [LARGE SCALE GENOMIC DNA]</scope>
    <source>
        <strain evidence="5 6">DSM 7358</strain>
    </source>
</reference>
<dbReference type="RefSeq" id="WP_023357687.1">
    <property type="nucleotide sequence ID" value="NC_022657.1"/>
</dbReference>
<dbReference type="HOGENOM" id="CLU_073856_0_0_11"/>
<dbReference type="InterPro" id="IPR058593">
    <property type="entry name" value="ARB_07466-like_C"/>
</dbReference>
<dbReference type="AlphaFoldDB" id="U5VPL6"/>
<feature type="region of interest" description="Disordered" evidence="2">
    <location>
        <begin position="204"/>
        <end position="223"/>
    </location>
</feature>
<gene>
    <name evidence="5" type="ORF">AFR_02275</name>
</gene>
<sequence>MTARPRRWLVLALAPLVAVTMLLVPASPASADPDDDKKSSTADDGDDDPLLNDVLDSTGRRFLAAKSAVAKSTKTQLGLALKVKNAETRRDSLLPEVGAVAAQQYRTGGISTMGFLLNTDGPDGFLKKAVSLEEINAINDGKLHELYEAIDDVSTQKARLDQEVKAQQQNLASMKKQKESAENALAKVGGKSVTGGFVLSKSPVAAPAPRNSDGDFGPESCSVNDPTTSGCITPRTFHMYKEVKKAKFKRFVGCHRNGGPFEHPKGRACDWSLQNSGFAPWHNQDTREYGNNLMAFLVRNADRLGILYVIWNRQIWFPATGWKSYSGPSDHTDHVHVSML</sequence>
<feature type="coiled-coil region" evidence="1">
    <location>
        <begin position="143"/>
        <end position="191"/>
    </location>
</feature>
<feature type="chain" id="PRO_5004665197" description="ARB-07466-like C-terminal domain-containing protein" evidence="3">
    <location>
        <begin position="32"/>
        <end position="340"/>
    </location>
</feature>
<dbReference type="PATRIC" id="fig|1246995.3.peg.460"/>
<keyword evidence="6" id="KW-1185">Reference proteome</keyword>
<protein>
    <recommendedName>
        <fullName evidence="4">ARB-07466-like C-terminal domain-containing protein</fullName>
    </recommendedName>
</protein>
<dbReference type="STRING" id="1246995.AFR_02275"/>
<name>U5VPL6_9ACTN</name>
<dbReference type="KEGG" id="afs:AFR_02275"/>
<dbReference type="eggNOG" id="COG4942">
    <property type="taxonomic scope" value="Bacteria"/>
</dbReference>
<evidence type="ECO:0000313" key="5">
    <source>
        <dbReference type="EMBL" id="AGZ38744.1"/>
    </source>
</evidence>
<evidence type="ECO:0000256" key="2">
    <source>
        <dbReference type="SAM" id="MobiDB-lite"/>
    </source>
</evidence>
<keyword evidence="1" id="KW-0175">Coiled coil</keyword>
<feature type="region of interest" description="Disordered" evidence="2">
    <location>
        <begin position="27"/>
        <end position="51"/>
    </location>
</feature>
<dbReference type="Pfam" id="PF26571">
    <property type="entry name" value="VldE"/>
    <property type="match status" value="1"/>
</dbReference>
<feature type="domain" description="ARB-07466-like C-terminal" evidence="4">
    <location>
        <begin position="229"/>
        <end position="336"/>
    </location>
</feature>
<evidence type="ECO:0000259" key="4">
    <source>
        <dbReference type="Pfam" id="PF26571"/>
    </source>
</evidence>
<evidence type="ECO:0000313" key="6">
    <source>
        <dbReference type="Proteomes" id="UP000017746"/>
    </source>
</evidence>
<dbReference type="OrthoDB" id="2989771at2"/>
<proteinExistence type="predicted"/>
<evidence type="ECO:0000256" key="1">
    <source>
        <dbReference type="SAM" id="Coils"/>
    </source>
</evidence>
<keyword evidence="3" id="KW-0732">Signal</keyword>